<gene>
    <name evidence="1" type="ORF">OQJ68_10375</name>
</gene>
<dbReference type="Proteomes" id="UP001209730">
    <property type="component" value="Unassembled WGS sequence"/>
</dbReference>
<dbReference type="AlphaFoldDB" id="A0AB35HZG3"/>
<proteinExistence type="predicted"/>
<dbReference type="EMBL" id="JAPHQB010000015">
    <property type="protein sequence ID" value="MCX2802192.1"/>
    <property type="molecule type" value="Genomic_DNA"/>
</dbReference>
<accession>A0AB35HZG3</accession>
<name>A0AB35HZG3_MICTH</name>
<sequence>MKTLINIVSQSIGAGNRNRAEAVKCNYADNYYGDQVCTLSR</sequence>
<protein>
    <submittedName>
        <fullName evidence="1">Uncharacterized protein</fullName>
    </submittedName>
</protein>
<organism evidence="1 2">
    <name type="scientific">Microbulbifer thermotolerans</name>
    <dbReference type="NCBI Taxonomy" id="252514"/>
    <lineage>
        <taxon>Bacteria</taxon>
        <taxon>Pseudomonadati</taxon>
        <taxon>Pseudomonadota</taxon>
        <taxon>Gammaproteobacteria</taxon>
        <taxon>Cellvibrionales</taxon>
        <taxon>Microbulbiferaceae</taxon>
        <taxon>Microbulbifer</taxon>
    </lineage>
</organism>
<reference evidence="1" key="1">
    <citation type="submission" date="2022-11" db="EMBL/GenBank/DDBJ databases">
        <title>Chitin-degrading and fungicidal potential of chitinolytic bacterial strains from marine environment of the Pacific Ocean regions.</title>
        <authorList>
            <person name="Pentekhina I."/>
            <person name="Nedashkovskaya O."/>
            <person name="Seitkalieva A."/>
            <person name="Podvolotskaya A."/>
            <person name="Tekutyeva L."/>
            <person name="Balabanova L."/>
        </authorList>
    </citation>
    <scope>NUCLEOTIDE SEQUENCE</scope>
    <source>
        <strain evidence="1">KMM 6838</strain>
    </source>
</reference>
<evidence type="ECO:0000313" key="1">
    <source>
        <dbReference type="EMBL" id="MCX2802192.1"/>
    </source>
</evidence>
<dbReference type="GeneID" id="77145681"/>
<evidence type="ECO:0000313" key="2">
    <source>
        <dbReference type="Proteomes" id="UP001209730"/>
    </source>
</evidence>
<dbReference type="RefSeq" id="WP_265964811.1">
    <property type="nucleotide sequence ID" value="NZ_CP014864.1"/>
</dbReference>
<comment type="caution">
    <text evidence="1">The sequence shown here is derived from an EMBL/GenBank/DDBJ whole genome shotgun (WGS) entry which is preliminary data.</text>
</comment>